<comment type="caution">
    <text evidence="1">The sequence shown here is derived from an EMBL/GenBank/DDBJ whole genome shotgun (WGS) entry which is preliminary data.</text>
</comment>
<dbReference type="AlphaFoldDB" id="A0A822YEH4"/>
<proteinExistence type="predicted"/>
<reference evidence="1 2" key="1">
    <citation type="journal article" date="2020" name="Mol. Biol. Evol.">
        <title>Distinct Expression and Methylation Patterns for Genes with Different Fates following a Single Whole-Genome Duplication in Flowering Plants.</title>
        <authorList>
            <person name="Shi T."/>
            <person name="Rahmani R.S."/>
            <person name="Gugger P.F."/>
            <person name="Wang M."/>
            <person name="Li H."/>
            <person name="Zhang Y."/>
            <person name="Li Z."/>
            <person name="Wang Q."/>
            <person name="Van de Peer Y."/>
            <person name="Marchal K."/>
            <person name="Chen J."/>
        </authorList>
    </citation>
    <scope>NUCLEOTIDE SEQUENCE [LARGE SCALE GENOMIC DNA]</scope>
    <source>
        <tissue evidence="1">Leaf</tissue>
    </source>
</reference>
<dbReference type="EMBL" id="DUZY01000002">
    <property type="protein sequence ID" value="DAD27898.1"/>
    <property type="molecule type" value="Genomic_DNA"/>
</dbReference>
<sequence length="52" mass="6019">MDQSPSTFWFDEYRVSQSSLSLSYSNFTSPARMEPVAASNHRWLVGHIDRPE</sequence>
<accession>A0A822YEH4</accession>
<dbReference type="Proteomes" id="UP000607653">
    <property type="component" value="Unassembled WGS sequence"/>
</dbReference>
<gene>
    <name evidence="1" type="ORF">HUJ06_029366</name>
</gene>
<organism evidence="1 2">
    <name type="scientific">Nelumbo nucifera</name>
    <name type="common">Sacred lotus</name>
    <dbReference type="NCBI Taxonomy" id="4432"/>
    <lineage>
        <taxon>Eukaryota</taxon>
        <taxon>Viridiplantae</taxon>
        <taxon>Streptophyta</taxon>
        <taxon>Embryophyta</taxon>
        <taxon>Tracheophyta</taxon>
        <taxon>Spermatophyta</taxon>
        <taxon>Magnoliopsida</taxon>
        <taxon>Proteales</taxon>
        <taxon>Nelumbonaceae</taxon>
        <taxon>Nelumbo</taxon>
    </lineage>
</organism>
<protein>
    <submittedName>
        <fullName evidence="1">Uncharacterized protein</fullName>
    </submittedName>
</protein>
<keyword evidence="2" id="KW-1185">Reference proteome</keyword>
<evidence type="ECO:0000313" key="1">
    <source>
        <dbReference type="EMBL" id="DAD27898.1"/>
    </source>
</evidence>
<evidence type="ECO:0000313" key="2">
    <source>
        <dbReference type="Proteomes" id="UP000607653"/>
    </source>
</evidence>
<name>A0A822YEH4_NELNU</name>